<dbReference type="SUPFAM" id="SSF50998">
    <property type="entry name" value="Quinoprotein alcohol dehydrogenase-like"/>
    <property type="match status" value="1"/>
</dbReference>
<keyword evidence="2" id="KW-0853">WD repeat</keyword>
<keyword evidence="1" id="KW-0677">Repeat</keyword>
<evidence type="ECO:0000256" key="2">
    <source>
        <dbReference type="PROSITE-ProRule" id="PRU00221"/>
    </source>
</evidence>
<evidence type="ECO:0000259" key="4">
    <source>
        <dbReference type="Pfam" id="PF24883"/>
    </source>
</evidence>
<dbReference type="Pfam" id="PF00400">
    <property type="entry name" value="WD40"/>
    <property type="match status" value="3"/>
</dbReference>
<dbReference type="InterPro" id="IPR056884">
    <property type="entry name" value="NPHP3-like_N"/>
</dbReference>
<dbReference type="OMA" id="GTWDDCL"/>
<dbReference type="GeneID" id="93569805"/>
<sequence>MRGTDSGTLGFYRTQQRLASLMLDSIDVEKVFRRYWHALQRNAPILQSSKTYKSTAEMKKSERHASTAESYGWFRRSFGRLNIDRRANVAHKQIGSNDKPSTESEDFKGPLGLQVLRTVPEPLVDFIFIHGLGGGSRKTWSKSPDPYHYWPKEWLSQDPEFDSVRIYTFGYKADWAEKTASVLNIHDFALSLLGEIQCNPDIRRSNINSLLATSTPGLTIPHAYILAREDPTLKEIASRMHTLYFLATPHRGSDLAKTLANVLRVSFGPKPFVLELERNSDSIQSINDSFRHVADHLHIWSFYETLPCSFKLTSAIIVDKTSATLGYSRERCSLLNADHRGVCKYDSPADPNYRTVRNAFVTTVDAIVSQDSETAKVALERLSKLTGVNDAPNNHRLALEDLRAPGTCKWLTLRKQYASWKSGVSDRPIFWLTGNAGSGKSVLSSSTIDDCESGDYPCGYYFFKHEGGNRSTITACLLSLAFQMCRIDEKILRRITKISQDSGAWEQLDERTVWREIFQEFIFRELKPNLCYWVIDALDECLRPNLLVSLLAQSPSWLRIFVTSRSGPTMSQCLQSHHNTIEEYVIQPQDTMGDLRIFVDSRTPYIPIAVDDDQGIFQAKILDKAGGSFLWLSLVIRELETTFSEESAENIISEIPMEMHDVYARILQNIPARSHNLVRSIFVWTLLAVRPLSVDELKHAIKMDIGETVHRLEDAIITICGQLIRIGRENEVQYIHQTARAFLLEQDEFSPLVVCKPTGQLRIAELCLKTLSSYIVNEPGRRVTEGPTESNIAGYAAIHFSDHLKDCDLETSSMWDTLLEFMECTALSWIQYLAETGRLRYVTRTARNLASYLTCNTKMIPSSNGKKKQLRKWVHDLLRLNARFRVALDTCPSAIHKVVPALCPYKSMLSRWYASRPRGIVIKGLEEDGWRECIARIDYDNARTTAVAHGDHYFAVSLSDGSIALYLWDSLEKKATFFHEERVTVLKFSDDDQYLASSDAHKIRVWNLQTLEQVRSYDVPHQPLAIAFHDNDRIVLAATRGNCTISWVLEDEKSPGDTRPWTQSFQEVTGQTKPTQPPAMALLSDDISYLAVSYRGLPVYVLDMTTPSLVRACYRHTNVAREYAVDGMAFNRKREVLVVSYGDGELVVYDLCTAELCDRRQDVYAHALACSPDGRVLVTGSSRGTIKIFEFSGRQGTGLVLVHQITSSEDGIRGIAFSADSLRFADIHGSRCRVWGPEVLIWGECDDESESGFSHARTLDDTSAATERASEVQITAICAHPDGRYLFCGKEDGSIMCFDAETMRHREVCRHALNTRITCMDYCKRGGLLATADESSRILVSRVDLNSDGAELGATVSEVRSDEPVLDLLFNTSGTKVLIEGRHWVKVWTLLGNQIDLHSNLDDFDHDHEIIQHPQHPESFLVIGAGQVHVYMWDRPGDTTGEECPEDMPASNDRNGLIAPRLGMLNAMSRPMGAGQFIATIGEKYASKKTLHPRLRVWEATESHPHNKWPNKYHLPGFEHISSRIHQIIGVFGSLVLFVDCDCWVCSVDLGQWNASRQGAWRHFFLLSEWKGSRQEFLIEYLPATREFVVVQSHNFLVIKRGLDVAVPLK</sequence>
<organism evidence="5 6">
    <name type="scientific">Aspergillus brasiliensis (strain CBS 101740 / IMI 381727 / IBT 21946)</name>
    <dbReference type="NCBI Taxonomy" id="767769"/>
    <lineage>
        <taxon>Eukaryota</taxon>
        <taxon>Fungi</taxon>
        <taxon>Dikarya</taxon>
        <taxon>Ascomycota</taxon>
        <taxon>Pezizomycotina</taxon>
        <taxon>Eurotiomycetes</taxon>
        <taxon>Eurotiomycetidae</taxon>
        <taxon>Eurotiales</taxon>
        <taxon>Aspergillaceae</taxon>
        <taxon>Aspergillus</taxon>
        <taxon>Aspergillus subgen. Circumdati</taxon>
    </lineage>
</organism>
<dbReference type="InterPro" id="IPR027417">
    <property type="entry name" value="P-loop_NTPase"/>
</dbReference>
<dbReference type="Proteomes" id="UP000184499">
    <property type="component" value="Unassembled WGS sequence"/>
</dbReference>
<dbReference type="OrthoDB" id="194358at2759"/>
<evidence type="ECO:0000313" key="6">
    <source>
        <dbReference type="Proteomes" id="UP000184499"/>
    </source>
</evidence>
<dbReference type="RefSeq" id="XP_067481433.1">
    <property type="nucleotide sequence ID" value="XM_067617317.1"/>
</dbReference>
<evidence type="ECO:0000256" key="1">
    <source>
        <dbReference type="ARBA" id="ARBA00022737"/>
    </source>
</evidence>
<dbReference type="InterPro" id="IPR011047">
    <property type="entry name" value="Quinoprotein_ADH-like_sf"/>
</dbReference>
<evidence type="ECO:0000259" key="3">
    <source>
        <dbReference type="Pfam" id="PF22939"/>
    </source>
</evidence>
<protein>
    <submittedName>
        <fullName evidence="5">Uncharacterized protein</fullName>
    </submittedName>
</protein>
<dbReference type="InterPro" id="IPR054471">
    <property type="entry name" value="GPIID_WHD"/>
</dbReference>
<dbReference type="PROSITE" id="PS50082">
    <property type="entry name" value="WD_REPEATS_2"/>
    <property type="match status" value="1"/>
</dbReference>
<dbReference type="InterPro" id="IPR001680">
    <property type="entry name" value="WD40_rpt"/>
</dbReference>
<dbReference type="EMBL" id="KV878681">
    <property type="protein sequence ID" value="OJJ74185.1"/>
    <property type="molecule type" value="Genomic_DNA"/>
</dbReference>
<feature type="repeat" description="WD" evidence="2">
    <location>
        <begin position="976"/>
        <end position="1016"/>
    </location>
</feature>
<dbReference type="InterPro" id="IPR015943">
    <property type="entry name" value="WD40/YVTN_repeat-like_dom_sf"/>
</dbReference>
<evidence type="ECO:0000313" key="5">
    <source>
        <dbReference type="EMBL" id="OJJ74185.1"/>
    </source>
</evidence>
<gene>
    <name evidence="5" type="ORF">ASPBRDRAFT_120055</name>
</gene>
<dbReference type="VEuPathDB" id="FungiDB:ASPBRDRAFT_120055"/>
<dbReference type="SUPFAM" id="SSF52540">
    <property type="entry name" value="P-loop containing nucleoside triphosphate hydrolases"/>
    <property type="match status" value="1"/>
</dbReference>
<dbReference type="PANTHER" id="PTHR10039">
    <property type="entry name" value="AMELOGENIN"/>
    <property type="match status" value="1"/>
</dbReference>
<feature type="domain" description="GPI inositol-deacylase winged helix" evidence="3">
    <location>
        <begin position="672"/>
        <end position="748"/>
    </location>
</feature>
<dbReference type="Gene3D" id="3.40.50.1820">
    <property type="entry name" value="alpha/beta hydrolase"/>
    <property type="match status" value="1"/>
</dbReference>
<accession>A0A1L9UR75</accession>
<dbReference type="Pfam" id="PF24883">
    <property type="entry name" value="NPHP3_N"/>
    <property type="match status" value="1"/>
</dbReference>
<dbReference type="Gene3D" id="2.130.10.10">
    <property type="entry name" value="YVTN repeat-like/Quinoprotein amine dehydrogenase"/>
    <property type="match status" value="2"/>
</dbReference>
<dbReference type="PANTHER" id="PTHR10039:SF16">
    <property type="entry name" value="GPI INOSITOL-DEACYLASE"/>
    <property type="match status" value="1"/>
</dbReference>
<dbReference type="SMART" id="SM00320">
    <property type="entry name" value="WD40"/>
    <property type="match status" value="7"/>
</dbReference>
<keyword evidence="6" id="KW-1185">Reference proteome</keyword>
<feature type="domain" description="Nephrocystin 3-like N-terminal" evidence="4">
    <location>
        <begin position="406"/>
        <end position="565"/>
    </location>
</feature>
<name>A0A1L9UR75_ASPBC</name>
<proteinExistence type="predicted"/>
<dbReference type="Pfam" id="PF22939">
    <property type="entry name" value="WHD_GPIID"/>
    <property type="match status" value="1"/>
</dbReference>
<reference evidence="6" key="1">
    <citation type="journal article" date="2017" name="Genome Biol.">
        <title>Comparative genomics reveals high biological diversity and specific adaptations in the industrially and medically important fungal genus Aspergillus.</title>
        <authorList>
            <person name="de Vries R.P."/>
            <person name="Riley R."/>
            <person name="Wiebenga A."/>
            <person name="Aguilar-Osorio G."/>
            <person name="Amillis S."/>
            <person name="Uchima C.A."/>
            <person name="Anderluh G."/>
            <person name="Asadollahi M."/>
            <person name="Askin M."/>
            <person name="Barry K."/>
            <person name="Battaglia E."/>
            <person name="Bayram O."/>
            <person name="Benocci T."/>
            <person name="Braus-Stromeyer S.A."/>
            <person name="Caldana C."/>
            <person name="Canovas D."/>
            <person name="Cerqueira G.C."/>
            <person name="Chen F."/>
            <person name="Chen W."/>
            <person name="Choi C."/>
            <person name="Clum A."/>
            <person name="Dos Santos R.A."/>
            <person name="Damasio A.R."/>
            <person name="Diallinas G."/>
            <person name="Emri T."/>
            <person name="Fekete E."/>
            <person name="Flipphi M."/>
            <person name="Freyberg S."/>
            <person name="Gallo A."/>
            <person name="Gournas C."/>
            <person name="Habgood R."/>
            <person name="Hainaut M."/>
            <person name="Harispe M.L."/>
            <person name="Henrissat B."/>
            <person name="Hilden K.S."/>
            <person name="Hope R."/>
            <person name="Hossain A."/>
            <person name="Karabika E."/>
            <person name="Karaffa L."/>
            <person name="Karanyi Z."/>
            <person name="Krasevec N."/>
            <person name="Kuo A."/>
            <person name="Kusch H."/>
            <person name="LaButti K."/>
            <person name="Lagendijk E.L."/>
            <person name="Lapidus A."/>
            <person name="Levasseur A."/>
            <person name="Lindquist E."/>
            <person name="Lipzen A."/>
            <person name="Logrieco A.F."/>
            <person name="MacCabe A."/>
            <person name="Maekelae M.R."/>
            <person name="Malavazi I."/>
            <person name="Melin P."/>
            <person name="Meyer V."/>
            <person name="Mielnichuk N."/>
            <person name="Miskei M."/>
            <person name="Molnar A.P."/>
            <person name="Mule G."/>
            <person name="Ngan C.Y."/>
            <person name="Orejas M."/>
            <person name="Orosz E."/>
            <person name="Ouedraogo J.P."/>
            <person name="Overkamp K.M."/>
            <person name="Park H.-S."/>
            <person name="Perrone G."/>
            <person name="Piumi F."/>
            <person name="Punt P.J."/>
            <person name="Ram A.F."/>
            <person name="Ramon A."/>
            <person name="Rauscher S."/>
            <person name="Record E."/>
            <person name="Riano-Pachon D.M."/>
            <person name="Robert V."/>
            <person name="Roehrig J."/>
            <person name="Ruller R."/>
            <person name="Salamov A."/>
            <person name="Salih N.S."/>
            <person name="Samson R.A."/>
            <person name="Sandor E."/>
            <person name="Sanguinetti M."/>
            <person name="Schuetze T."/>
            <person name="Sepcic K."/>
            <person name="Shelest E."/>
            <person name="Sherlock G."/>
            <person name="Sophianopoulou V."/>
            <person name="Squina F.M."/>
            <person name="Sun H."/>
            <person name="Susca A."/>
            <person name="Todd R.B."/>
            <person name="Tsang A."/>
            <person name="Unkles S.E."/>
            <person name="van de Wiele N."/>
            <person name="van Rossen-Uffink D."/>
            <person name="Oliveira J.V."/>
            <person name="Vesth T.C."/>
            <person name="Visser J."/>
            <person name="Yu J.-H."/>
            <person name="Zhou M."/>
            <person name="Andersen M.R."/>
            <person name="Archer D.B."/>
            <person name="Baker S.E."/>
            <person name="Benoit I."/>
            <person name="Brakhage A.A."/>
            <person name="Braus G.H."/>
            <person name="Fischer R."/>
            <person name="Frisvad J.C."/>
            <person name="Goldman G.H."/>
            <person name="Houbraken J."/>
            <person name="Oakley B."/>
            <person name="Pocsi I."/>
            <person name="Scazzocchio C."/>
            <person name="Seiboth B."/>
            <person name="vanKuyk P.A."/>
            <person name="Wortman J."/>
            <person name="Dyer P.S."/>
            <person name="Grigoriev I.V."/>
        </authorList>
    </citation>
    <scope>NUCLEOTIDE SEQUENCE [LARGE SCALE GENOMIC DNA]</scope>
    <source>
        <strain evidence="6">CBS 101740 / IMI 381727 / IBT 21946</strain>
    </source>
</reference>
<dbReference type="SUPFAM" id="SSF53474">
    <property type="entry name" value="alpha/beta-Hydrolases"/>
    <property type="match status" value="1"/>
</dbReference>
<dbReference type="InterPro" id="IPR029058">
    <property type="entry name" value="AB_hydrolase_fold"/>
</dbReference>